<sequence>MAPGALLQQMSCVDRPSKKIKRSDTAELHSKESEDAAAVLPSHPLGVKPLGNAYTATENIKLRCGAFARLPDELLNHFLETLDGETLVRLGSTCKALYAFTRADDLWRSLFVESSPENFTWHATWRSTYLGIPEEHVSTISCKNLFSDVLYRPFQCANTPLEPFTSNIPQRNQILRLPDLTHEEFSTSYTDTPFILTSPVKEWPIYGQWTPETLLSKYPSVKFRAEAVDWPLETYMSYTSNNTDESPLYLFDRAFVEKTSITVGRDEPNSSYWSPDCFGDDLFHVLGSQRPDHRWMIMGPKRSGSTFHKDPNATSAWNAVLTGSKYWLMFPSRPGVEPPPGIILSEDQSEITSPLSIAEYLLTFHAEARRTPGCREGICYAGEVLHVPSGWFHLVLNLGDSLALTQNFVPRKRLGDVLSFLRDQSENISGFKDDVEDAFGLFTEKLRKKDPELLEEGLKELEKKAKKGRGKWEELTKPKEEEESGGGFSFGFGFGGDDDDAEIP</sequence>
<dbReference type="SMART" id="SM00558">
    <property type="entry name" value="JmjC"/>
    <property type="match status" value="1"/>
</dbReference>
<dbReference type="PROSITE" id="PS51184">
    <property type="entry name" value="JMJC"/>
    <property type="match status" value="1"/>
</dbReference>
<feature type="region of interest" description="Disordered" evidence="1">
    <location>
        <begin position="464"/>
        <end position="504"/>
    </location>
</feature>
<dbReference type="OrthoDB" id="424465at2759"/>
<dbReference type="InterPro" id="IPR003347">
    <property type="entry name" value="JmjC_dom"/>
</dbReference>
<dbReference type="InterPro" id="IPR041667">
    <property type="entry name" value="Cupin_8"/>
</dbReference>
<protein>
    <submittedName>
        <fullName evidence="4">F-box domain-containing protein</fullName>
    </submittedName>
</protein>
<dbReference type="AlphaFoldDB" id="A0A9P4JWC9"/>
<gene>
    <name evidence="4" type="ORF">GQ43DRAFT_410978</name>
</gene>
<dbReference type="GO" id="GO:0000987">
    <property type="term" value="F:cis-regulatory region sequence-specific DNA binding"/>
    <property type="evidence" value="ECO:0007669"/>
    <property type="project" value="TreeGrafter"/>
</dbReference>
<evidence type="ECO:0000313" key="4">
    <source>
        <dbReference type="EMBL" id="KAF2203758.1"/>
    </source>
</evidence>
<evidence type="ECO:0000256" key="1">
    <source>
        <dbReference type="SAM" id="MobiDB-lite"/>
    </source>
</evidence>
<evidence type="ECO:0000259" key="3">
    <source>
        <dbReference type="PROSITE" id="PS51184"/>
    </source>
</evidence>
<dbReference type="Proteomes" id="UP000799536">
    <property type="component" value="Unassembled WGS sequence"/>
</dbReference>
<feature type="compositionally biased region" description="Basic and acidic residues" evidence="1">
    <location>
        <begin position="470"/>
        <end position="480"/>
    </location>
</feature>
<dbReference type="PANTHER" id="PTHR12480:SF21">
    <property type="entry name" value="JMJC DOMAIN-CONTAINING PROTEIN 8"/>
    <property type="match status" value="1"/>
</dbReference>
<keyword evidence="5" id="KW-1185">Reference proteome</keyword>
<feature type="domain" description="JmjC" evidence="3">
    <location>
        <begin position="263"/>
        <end position="425"/>
    </location>
</feature>
<accession>A0A9P4JWC9</accession>
<comment type="caution">
    <text evidence="4">The sequence shown here is derived from an EMBL/GenBank/DDBJ whole genome shotgun (WGS) entry which is preliminary data.</text>
</comment>
<dbReference type="SUPFAM" id="SSF81383">
    <property type="entry name" value="F-box domain"/>
    <property type="match status" value="1"/>
</dbReference>
<name>A0A9P4JWC9_9PLEO</name>
<dbReference type="SUPFAM" id="SSF51197">
    <property type="entry name" value="Clavaminate synthase-like"/>
    <property type="match status" value="1"/>
</dbReference>
<proteinExistence type="predicted"/>
<dbReference type="Pfam" id="PF12937">
    <property type="entry name" value="F-box-like"/>
    <property type="match status" value="1"/>
</dbReference>
<dbReference type="Pfam" id="PF13621">
    <property type="entry name" value="Cupin_8"/>
    <property type="match status" value="1"/>
</dbReference>
<dbReference type="PROSITE" id="PS50181">
    <property type="entry name" value="FBOX"/>
    <property type="match status" value="1"/>
</dbReference>
<reference evidence="4" key="1">
    <citation type="journal article" date="2020" name="Stud. Mycol.">
        <title>101 Dothideomycetes genomes: a test case for predicting lifestyles and emergence of pathogens.</title>
        <authorList>
            <person name="Haridas S."/>
            <person name="Albert R."/>
            <person name="Binder M."/>
            <person name="Bloem J."/>
            <person name="Labutti K."/>
            <person name="Salamov A."/>
            <person name="Andreopoulos B."/>
            <person name="Baker S."/>
            <person name="Barry K."/>
            <person name="Bills G."/>
            <person name="Bluhm B."/>
            <person name="Cannon C."/>
            <person name="Castanera R."/>
            <person name="Culley D."/>
            <person name="Daum C."/>
            <person name="Ezra D."/>
            <person name="Gonzalez J."/>
            <person name="Henrissat B."/>
            <person name="Kuo A."/>
            <person name="Liang C."/>
            <person name="Lipzen A."/>
            <person name="Lutzoni F."/>
            <person name="Magnuson J."/>
            <person name="Mondo S."/>
            <person name="Nolan M."/>
            <person name="Ohm R."/>
            <person name="Pangilinan J."/>
            <person name="Park H.-J."/>
            <person name="Ramirez L."/>
            <person name="Alfaro M."/>
            <person name="Sun H."/>
            <person name="Tritt A."/>
            <person name="Yoshinaga Y."/>
            <person name="Zwiers L.-H."/>
            <person name="Turgeon B."/>
            <person name="Goodwin S."/>
            <person name="Spatafora J."/>
            <person name="Crous P."/>
            <person name="Grigoriev I."/>
        </authorList>
    </citation>
    <scope>NUCLEOTIDE SEQUENCE</scope>
    <source>
        <strain evidence="4">ATCC 74209</strain>
    </source>
</reference>
<dbReference type="Gene3D" id="2.60.120.650">
    <property type="entry name" value="Cupin"/>
    <property type="match status" value="1"/>
</dbReference>
<dbReference type="EMBL" id="ML993894">
    <property type="protein sequence ID" value="KAF2203758.1"/>
    <property type="molecule type" value="Genomic_DNA"/>
</dbReference>
<dbReference type="PANTHER" id="PTHR12480">
    <property type="entry name" value="ARGININE DEMETHYLASE AND LYSYL-HYDROXYLASE JMJD"/>
    <property type="match status" value="1"/>
</dbReference>
<dbReference type="InterPro" id="IPR050910">
    <property type="entry name" value="JMJD6_ArgDemeth/LysHydrox"/>
</dbReference>
<evidence type="ECO:0000259" key="2">
    <source>
        <dbReference type="PROSITE" id="PS50181"/>
    </source>
</evidence>
<feature type="compositionally biased region" description="Gly residues" evidence="1">
    <location>
        <begin position="485"/>
        <end position="495"/>
    </location>
</feature>
<evidence type="ECO:0000313" key="5">
    <source>
        <dbReference type="Proteomes" id="UP000799536"/>
    </source>
</evidence>
<dbReference type="GO" id="GO:0005634">
    <property type="term" value="C:nucleus"/>
    <property type="evidence" value="ECO:0007669"/>
    <property type="project" value="TreeGrafter"/>
</dbReference>
<organism evidence="4 5">
    <name type="scientific">Delitschia confertaspora ATCC 74209</name>
    <dbReference type="NCBI Taxonomy" id="1513339"/>
    <lineage>
        <taxon>Eukaryota</taxon>
        <taxon>Fungi</taxon>
        <taxon>Dikarya</taxon>
        <taxon>Ascomycota</taxon>
        <taxon>Pezizomycotina</taxon>
        <taxon>Dothideomycetes</taxon>
        <taxon>Pleosporomycetidae</taxon>
        <taxon>Pleosporales</taxon>
        <taxon>Delitschiaceae</taxon>
        <taxon>Delitschia</taxon>
    </lineage>
</organism>
<feature type="domain" description="F-box" evidence="2">
    <location>
        <begin position="64"/>
        <end position="110"/>
    </location>
</feature>
<dbReference type="InterPro" id="IPR036047">
    <property type="entry name" value="F-box-like_dom_sf"/>
</dbReference>
<dbReference type="InterPro" id="IPR001810">
    <property type="entry name" value="F-box_dom"/>
</dbReference>
<dbReference type="Gene3D" id="1.20.1280.50">
    <property type="match status" value="1"/>
</dbReference>